<protein>
    <recommendedName>
        <fullName evidence="2">Antitoxin</fullName>
    </recommendedName>
</protein>
<comment type="caution">
    <text evidence="3">The sequence shown here is derived from an EMBL/GenBank/DDBJ whole genome shotgun (WGS) entry which is preliminary data.</text>
</comment>
<dbReference type="InterPro" id="IPR006442">
    <property type="entry name" value="Antitoxin_Phd/YefM"/>
</dbReference>
<comment type="similarity">
    <text evidence="1 2">Belongs to the phD/YefM antitoxin family.</text>
</comment>
<proteinExistence type="inferred from homology"/>
<keyword evidence="4" id="KW-1185">Reference proteome</keyword>
<name>A0A918E551_9ACTN</name>
<dbReference type="SUPFAM" id="SSF143120">
    <property type="entry name" value="YefM-like"/>
    <property type="match status" value="1"/>
</dbReference>
<gene>
    <name evidence="3" type="ORF">GCM10012278_21460</name>
</gene>
<dbReference type="InterPro" id="IPR036165">
    <property type="entry name" value="YefM-like_sf"/>
</dbReference>
<dbReference type="PANTHER" id="PTHR33713:SF6">
    <property type="entry name" value="ANTITOXIN YEFM"/>
    <property type="match status" value="1"/>
</dbReference>
<dbReference type="AlphaFoldDB" id="A0A918E551"/>
<dbReference type="Proteomes" id="UP000660745">
    <property type="component" value="Unassembled WGS sequence"/>
</dbReference>
<evidence type="ECO:0000256" key="2">
    <source>
        <dbReference type="RuleBase" id="RU362080"/>
    </source>
</evidence>
<organism evidence="3 4">
    <name type="scientific">Nonomuraea glycinis</name>
    <dbReference type="NCBI Taxonomy" id="2047744"/>
    <lineage>
        <taxon>Bacteria</taxon>
        <taxon>Bacillati</taxon>
        <taxon>Actinomycetota</taxon>
        <taxon>Actinomycetes</taxon>
        <taxon>Streptosporangiales</taxon>
        <taxon>Streptosporangiaceae</taxon>
        <taxon>Nonomuraea</taxon>
    </lineage>
</organism>
<dbReference type="InterPro" id="IPR051405">
    <property type="entry name" value="phD/YefM_antitoxin"/>
</dbReference>
<evidence type="ECO:0000313" key="4">
    <source>
        <dbReference type="Proteomes" id="UP000660745"/>
    </source>
</evidence>
<dbReference type="NCBIfam" id="TIGR01552">
    <property type="entry name" value="phd_fam"/>
    <property type="match status" value="1"/>
</dbReference>
<reference evidence="3" key="2">
    <citation type="submission" date="2020-09" db="EMBL/GenBank/DDBJ databases">
        <authorList>
            <person name="Sun Q."/>
            <person name="Zhou Y."/>
        </authorList>
    </citation>
    <scope>NUCLEOTIDE SEQUENCE</scope>
    <source>
        <strain evidence="3">CGMCC 4.7430</strain>
    </source>
</reference>
<evidence type="ECO:0000256" key="1">
    <source>
        <dbReference type="ARBA" id="ARBA00009981"/>
    </source>
</evidence>
<dbReference type="PANTHER" id="PTHR33713">
    <property type="entry name" value="ANTITOXIN YAFN-RELATED"/>
    <property type="match status" value="1"/>
</dbReference>
<dbReference type="Gene3D" id="3.40.1620.10">
    <property type="entry name" value="YefM-like domain"/>
    <property type="match status" value="1"/>
</dbReference>
<dbReference type="Pfam" id="PF02604">
    <property type="entry name" value="PhdYeFM_antitox"/>
    <property type="match status" value="1"/>
</dbReference>
<sequence length="107" mass="12022">MAMDIIALQEAREKLGVLVAQVHHAHKPVTITRHGRPEAVLLSADDYAHLQEELRRFQDEADRRVIREGIARIERGEPDPEGTVVVTARSREELEAKLANSLGLPRT</sequence>
<dbReference type="EMBL" id="BMNK01000003">
    <property type="protein sequence ID" value="GGP04775.1"/>
    <property type="molecule type" value="Genomic_DNA"/>
</dbReference>
<reference evidence="3" key="1">
    <citation type="journal article" date="2014" name="Int. J. Syst. Evol. Microbiol.">
        <title>Complete genome sequence of Corynebacterium casei LMG S-19264T (=DSM 44701T), isolated from a smear-ripened cheese.</title>
        <authorList>
            <consortium name="US DOE Joint Genome Institute (JGI-PGF)"/>
            <person name="Walter F."/>
            <person name="Albersmeier A."/>
            <person name="Kalinowski J."/>
            <person name="Ruckert C."/>
        </authorList>
    </citation>
    <scope>NUCLEOTIDE SEQUENCE</scope>
    <source>
        <strain evidence="3">CGMCC 4.7430</strain>
    </source>
</reference>
<comment type="function">
    <text evidence="2">Antitoxin component of a type II toxin-antitoxin (TA) system.</text>
</comment>
<accession>A0A918E551</accession>
<evidence type="ECO:0000313" key="3">
    <source>
        <dbReference type="EMBL" id="GGP04775.1"/>
    </source>
</evidence>